<dbReference type="Proteomes" id="UP000011761">
    <property type="component" value="Unassembled WGS sequence"/>
</dbReference>
<dbReference type="KEGG" id="bcom:BAUCODRAFT_35415"/>
<dbReference type="AlphaFoldDB" id="M2LM89"/>
<organism evidence="1 2">
    <name type="scientific">Baudoinia panamericana (strain UAMH 10762)</name>
    <name type="common">Angels' share fungus</name>
    <name type="synonym">Baudoinia compniacensis (strain UAMH 10762)</name>
    <dbReference type="NCBI Taxonomy" id="717646"/>
    <lineage>
        <taxon>Eukaryota</taxon>
        <taxon>Fungi</taxon>
        <taxon>Dikarya</taxon>
        <taxon>Ascomycota</taxon>
        <taxon>Pezizomycotina</taxon>
        <taxon>Dothideomycetes</taxon>
        <taxon>Dothideomycetidae</taxon>
        <taxon>Mycosphaerellales</taxon>
        <taxon>Teratosphaeriaceae</taxon>
        <taxon>Baudoinia</taxon>
    </lineage>
</organism>
<dbReference type="GeneID" id="19112688"/>
<evidence type="ECO:0000313" key="2">
    <source>
        <dbReference type="Proteomes" id="UP000011761"/>
    </source>
</evidence>
<dbReference type="HOGENOM" id="CLU_2757411_0_0_1"/>
<sequence>MTSFMSPGHGPHCAGSCTDSRLYNLPDPAEDVRGYLLHFLVTTFGRALRIYTAMAVGRTCSRIAPVRWVV</sequence>
<proteinExistence type="predicted"/>
<evidence type="ECO:0000313" key="1">
    <source>
        <dbReference type="EMBL" id="EMC95432.1"/>
    </source>
</evidence>
<dbReference type="EMBL" id="KB445557">
    <property type="protein sequence ID" value="EMC95432.1"/>
    <property type="molecule type" value="Genomic_DNA"/>
</dbReference>
<reference evidence="1 2" key="1">
    <citation type="journal article" date="2012" name="PLoS Pathog.">
        <title>Diverse lifestyles and strategies of plant pathogenesis encoded in the genomes of eighteen Dothideomycetes fungi.</title>
        <authorList>
            <person name="Ohm R.A."/>
            <person name="Feau N."/>
            <person name="Henrissat B."/>
            <person name="Schoch C.L."/>
            <person name="Horwitz B.A."/>
            <person name="Barry K.W."/>
            <person name="Condon B.J."/>
            <person name="Copeland A.C."/>
            <person name="Dhillon B."/>
            <person name="Glaser F."/>
            <person name="Hesse C.N."/>
            <person name="Kosti I."/>
            <person name="LaButti K."/>
            <person name="Lindquist E.A."/>
            <person name="Lucas S."/>
            <person name="Salamov A.A."/>
            <person name="Bradshaw R.E."/>
            <person name="Ciuffetti L."/>
            <person name="Hamelin R.C."/>
            <person name="Kema G.H.J."/>
            <person name="Lawrence C."/>
            <person name="Scott J.A."/>
            <person name="Spatafora J.W."/>
            <person name="Turgeon B.G."/>
            <person name="de Wit P.J.G.M."/>
            <person name="Zhong S."/>
            <person name="Goodwin S.B."/>
            <person name="Grigoriev I.V."/>
        </authorList>
    </citation>
    <scope>NUCLEOTIDE SEQUENCE [LARGE SCALE GENOMIC DNA]</scope>
    <source>
        <strain evidence="1 2">UAMH 10762</strain>
    </source>
</reference>
<name>M2LM89_BAUPA</name>
<dbReference type="RefSeq" id="XP_007677473.1">
    <property type="nucleotide sequence ID" value="XM_007679283.1"/>
</dbReference>
<gene>
    <name evidence="1" type="ORF">BAUCODRAFT_35415</name>
</gene>
<keyword evidence="2" id="KW-1185">Reference proteome</keyword>
<accession>M2LM89</accession>
<protein>
    <submittedName>
        <fullName evidence="1">Uncharacterized protein</fullName>
    </submittedName>
</protein>